<evidence type="ECO:0008006" key="9">
    <source>
        <dbReference type="Google" id="ProtNLM"/>
    </source>
</evidence>
<evidence type="ECO:0000256" key="2">
    <source>
        <dbReference type="ARBA" id="ARBA00010199"/>
    </source>
</evidence>
<evidence type="ECO:0000256" key="5">
    <source>
        <dbReference type="ARBA" id="ARBA00023136"/>
    </source>
</evidence>
<dbReference type="Pfam" id="PF01554">
    <property type="entry name" value="MatE"/>
    <property type="match status" value="2"/>
</dbReference>
<dbReference type="InterPro" id="IPR045069">
    <property type="entry name" value="MATE_euk"/>
</dbReference>
<comment type="similarity">
    <text evidence="2">Belongs to the multi antimicrobial extrusion (MATE) (TC 2.A.66.1) family.</text>
</comment>
<dbReference type="GO" id="GO:0015297">
    <property type="term" value="F:antiporter activity"/>
    <property type="evidence" value="ECO:0007669"/>
    <property type="project" value="InterPro"/>
</dbReference>
<feature type="transmembrane region" description="Helical" evidence="6">
    <location>
        <begin position="133"/>
        <end position="153"/>
    </location>
</feature>
<dbReference type="GO" id="GO:0042910">
    <property type="term" value="F:xenobiotic transmembrane transporter activity"/>
    <property type="evidence" value="ECO:0007669"/>
    <property type="project" value="InterPro"/>
</dbReference>
<gene>
    <name evidence="7" type="ORF">WICMUC_000574</name>
</gene>
<dbReference type="OrthoDB" id="2126698at2759"/>
<feature type="transmembrane region" description="Helical" evidence="6">
    <location>
        <begin position="530"/>
        <end position="553"/>
    </location>
</feature>
<protein>
    <recommendedName>
        <fullName evidence="9">MATE efflux family protein</fullName>
    </recommendedName>
</protein>
<comment type="subcellular location">
    <subcellularLocation>
        <location evidence="1">Membrane</location>
        <topology evidence="1">Multi-pass membrane protein</topology>
    </subcellularLocation>
</comment>
<sequence length="570" mass="63486">MGHSFKITNMQRRSSVVSGSLGKGLFFPQDDIQQPLQINNIEEETNEQTNDEYTSLLLMDNNDNGDINKSNNNKVNDELINQEEELLQKNHIKYNNKSKSDIISSWENSIELNDQKIKTNLFLEMQNLTFNSIPLMITFILQNSLSLTSIFIVGHIGKLELAGITLGSMTANITGLAALQGLATCLDTLCSQAYGAGKFELVGIQVIRCFTFAITCFIPIAILWWGYSFQILNLFIKDSELITIASNYLKIVSFGIPGFILFEVSKRFLQSQGVFHASSIVLLICAPLNFLISYLFVFNLKFGFIGTAYAIALNYWLMPLGLLIFIYFNQNLLKCWPKNLKIEQIFSNWSKLIELALPGIIMVEAEFLGFEITTIMASNLGTNELAAQSVLSSICSLAYQLPFSVSIATSTRVANFIGASLVENSKTTCNASMLLGLIIGITNCIILVTGQNKITSLFTNDSEVIEMVLKVFTLLGYIEIIDCLNSTSAGCLRGQGLQKIGGYINIFAFYVMGLPVSYLLTFVYDFSLVGLWLGITIGLSTIFILQCLTVFWISDWDKILQDAQKRNNDV</sequence>
<dbReference type="GO" id="GO:0016020">
    <property type="term" value="C:membrane"/>
    <property type="evidence" value="ECO:0007669"/>
    <property type="project" value="UniProtKB-SubCell"/>
</dbReference>
<reference evidence="7" key="1">
    <citation type="journal article" date="2021" name="Open Biol.">
        <title>Shared evolutionary footprints suggest mitochondrial oxidative damage underlies multiple complex I losses in fungi.</title>
        <authorList>
            <person name="Schikora-Tamarit M.A."/>
            <person name="Marcet-Houben M."/>
            <person name="Nosek J."/>
            <person name="Gabaldon T."/>
        </authorList>
    </citation>
    <scope>NUCLEOTIDE SEQUENCE</scope>
    <source>
        <strain evidence="7">CBS6341</strain>
    </source>
</reference>
<dbReference type="InterPro" id="IPR002528">
    <property type="entry name" value="MATE_fam"/>
</dbReference>
<dbReference type="EMBL" id="JAEUBF010000181">
    <property type="protein sequence ID" value="KAH3680037.1"/>
    <property type="molecule type" value="Genomic_DNA"/>
</dbReference>
<organism evidence="7 8">
    <name type="scientific">Wickerhamomyces mucosus</name>
    <dbReference type="NCBI Taxonomy" id="1378264"/>
    <lineage>
        <taxon>Eukaryota</taxon>
        <taxon>Fungi</taxon>
        <taxon>Dikarya</taxon>
        <taxon>Ascomycota</taxon>
        <taxon>Saccharomycotina</taxon>
        <taxon>Saccharomycetes</taxon>
        <taxon>Phaffomycetales</taxon>
        <taxon>Wickerhamomycetaceae</taxon>
        <taxon>Wickerhamomyces</taxon>
    </lineage>
</organism>
<keyword evidence="3 6" id="KW-0812">Transmembrane</keyword>
<reference evidence="7" key="2">
    <citation type="submission" date="2021-01" db="EMBL/GenBank/DDBJ databases">
        <authorList>
            <person name="Schikora-Tamarit M.A."/>
        </authorList>
    </citation>
    <scope>NUCLEOTIDE SEQUENCE</scope>
    <source>
        <strain evidence="7">CBS6341</strain>
    </source>
</reference>
<dbReference type="CDD" id="cd13132">
    <property type="entry name" value="MATE_eukaryotic"/>
    <property type="match status" value="1"/>
</dbReference>
<name>A0A9P8PYQ1_9ASCO</name>
<evidence type="ECO:0000313" key="7">
    <source>
        <dbReference type="EMBL" id="KAH3680037.1"/>
    </source>
</evidence>
<dbReference type="PANTHER" id="PTHR11206">
    <property type="entry name" value="MULTIDRUG RESISTANCE PROTEIN"/>
    <property type="match status" value="1"/>
</dbReference>
<evidence type="ECO:0000313" key="8">
    <source>
        <dbReference type="Proteomes" id="UP000769528"/>
    </source>
</evidence>
<evidence type="ECO:0000256" key="4">
    <source>
        <dbReference type="ARBA" id="ARBA00022989"/>
    </source>
</evidence>
<feature type="transmembrane region" description="Helical" evidence="6">
    <location>
        <begin position="241"/>
        <end position="262"/>
    </location>
</feature>
<feature type="transmembrane region" description="Helical" evidence="6">
    <location>
        <begin position="503"/>
        <end position="524"/>
    </location>
</feature>
<feature type="transmembrane region" description="Helical" evidence="6">
    <location>
        <begin position="206"/>
        <end position="229"/>
    </location>
</feature>
<dbReference type="Proteomes" id="UP000769528">
    <property type="component" value="Unassembled WGS sequence"/>
</dbReference>
<dbReference type="NCBIfam" id="TIGR00797">
    <property type="entry name" value="matE"/>
    <property type="match status" value="1"/>
</dbReference>
<feature type="transmembrane region" description="Helical" evidence="6">
    <location>
        <begin position="274"/>
        <end position="296"/>
    </location>
</feature>
<proteinExistence type="inferred from homology"/>
<accession>A0A9P8PYQ1</accession>
<comment type="caution">
    <text evidence="7">The sequence shown here is derived from an EMBL/GenBank/DDBJ whole genome shotgun (WGS) entry which is preliminary data.</text>
</comment>
<evidence type="ECO:0000256" key="1">
    <source>
        <dbReference type="ARBA" id="ARBA00004141"/>
    </source>
</evidence>
<keyword evidence="4 6" id="KW-1133">Transmembrane helix</keyword>
<evidence type="ECO:0000256" key="3">
    <source>
        <dbReference type="ARBA" id="ARBA00022692"/>
    </source>
</evidence>
<evidence type="ECO:0000256" key="6">
    <source>
        <dbReference type="SAM" id="Phobius"/>
    </source>
</evidence>
<keyword evidence="8" id="KW-1185">Reference proteome</keyword>
<dbReference type="AlphaFoldDB" id="A0A9P8PYQ1"/>
<feature type="transmembrane region" description="Helical" evidence="6">
    <location>
        <begin position="302"/>
        <end position="328"/>
    </location>
</feature>
<keyword evidence="5 6" id="KW-0472">Membrane</keyword>
<dbReference type="GO" id="GO:1990961">
    <property type="term" value="P:xenobiotic detoxification by transmembrane export across the plasma membrane"/>
    <property type="evidence" value="ECO:0007669"/>
    <property type="project" value="InterPro"/>
</dbReference>